<dbReference type="GO" id="GO:0009712">
    <property type="term" value="P:catechol-containing compound metabolic process"/>
    <property type="evidence" value="ECO:0007669"/>
    <property type="project" value="InterPro"/>
</dbReference>
<evidence type="ECO:0000256" key="1">
    <source>
        <dbReference type="ARBA" id="ARBA00001965"/>
    </source>
</evidence>
<dbReference type="Pfam" id="PF04444">
    <property type="entry name" value="Dioxygenase_N"/>
    <property type="match status" value="1"/>
</dbReference>
<evidence type="ECO:0000313" key="11">
    <source>
        <dbReference type="Proteomes" id="UP000293360"/>
    </source>
</evidence>
<evidence type="ECO:0000256" key="6">
    <source>
        <dbReference type="ARBA" id="ARBA00023004"/>
    </source>
</evidence>
<dbReference type="GO" id="GO:0018576">
    <property type="term" value="F:catechol 1,2-dioxygenase activity"/>
    <property type="evidence" value="ECO:0007669"/>
    <property type="project" value="InterPro"/>
</dbReference>
<comment type="cofactor">
    <cofactor evidence="1">
        <name>Fe(3+)</name>
        <dbReference type="ChEBI" id="CHEBI:29034"/>
    </cofactor>
</comment>
<feature type="compositionally biased region" description="Acidic residues" evidence="7">
    <location>
        <begin position="350"/>
        <end position="360"/>
    </location>
</feature>
<feature type="region of interest" description="Disordered" evidence="7">
    <location>
        <begin position="1"/>
        <end position="56"/>
    </location>
</feature>
<dbReference type="Gene3D" id="2.60.130.10">
    <property type="entry name" value="Aromatic compound dioxygenase"/>
    <property type="match status" value="1"/>
</dbReference>
<protein>
    <recommendedName>
        <fullName evidence="12">Intradiol ring-cleavage dioxygenases domain-containing protein</fullName>
    </recommendedName>
</protein>
<dbReference type="Proteomes" id="UP000293360">
    <property type="component" value="Unassembled WGS sequence"/>
</dbReference>
<dbReference type="GO" id="GO:0008199">
    <property type="term" value="F:ferric iron binding"/>
    <property type="evidence" value="ECO:0007669"/>
    <property type="project" value="InterPro"/>
</dbReference>
<dbReference type="OrthoDB" id="5238185at2759"/>
<feature type="compositionally biased region" description="Basic and acidic residues" evidence="7">
    <location>
        <begin position="230"/>
        <end position="240"/>
    </location>
</feature>
<reference evidence="10 11" key="1">
    <citation type="submission" date="2018-06" db="EMBL/GenBank/DDBJ databases">
        <title>Complete Genomes of Monosporascus.</title>
        <authorList>
            <person name="Robinson A.J."/>
            <person name="Natvig D.O."/>
        </authorList>
    </citation>
    <scope>NUCLEOTIDE SEQUENCE [LARGE SCALE GENOMIC DNA]</scope>
    <source>
        <strain evidence="10 11">CBS 110550</strain>
    </source>
</reference>
<comment type="similarity">
    <text evidence="2">Belongs to the intradiol ring-cleavage dioxygenase family.</text>
</comment>
<evidence type="ECO:0000259" key="8">
    <source>
        <dbReference type="Pfam" id="PF00775"/>
    </source>
</evidence>
<comment type="caution">
    <text evidence="10">The sequence shown here is derived from an EMBL/GenBank/DDBJ whole genome shotgun (WGS) entry which is preliminary data.</text>
</comment>
<dbReference type="STRING" id="155417.A0A4Q4TKV7"/>
<feature type="compositionally biased region" description="Basic and acidic residues" evidence="7">
    <location>
        <begin position="47"/>
        <end position="56"/>
    </location>
</feature>
<name>A0A4Q4TKV7_9PEZI</name>
<evidence type="ECO:0000256" key="5">
    <source>
        <dbReference type="ARBA" id="ARBA00023002"/>
    </source>
</evidence>
<dbReference type="EMBL" id="QJNU01000130">
    <property type="protein sequence ID" value="RYP06417.1"/>
    <property type="molecule type" value="Genomic_DNA"/>
</dbReference>
<evidence type="ECO:0000259" key="9">
    <source>
        <dbReference type="Pfam" id="PF04444"/>
    </source>
</evidence>
<gene>
    <name evidence="10" type="ORF">DL764_003153</name>
</gene>
<dbReference type="InterPro" id="IPR050770">
    <property type="entry name" value="Intradiol_RC_Dioxygenase"/>
</dbReference>
<keyword evidence="11" id="KW-1185">Reference proteome</keyword>
<dbReference type="Pfam" id="PF00775">
    <property type="entry name" value="Dioxygenase_C"/>
    <property type="match status" value="1"/>
</dbReference>
<keyword evidence="6" id="KW-0408">Iron</keyword>
<keyword evidence="3" id="KW-0479">Metal-binding</keyword>
<feature type="domain" description="Intradiol ring-cleavage dioxygenases" evidence="8">
    <location>
        <begin position="200"/>
        <end position="352"/>
    </location>
</feature>
<dbReference type="InterPro" id="IPR015889">
    <property type="entry name" value="Intradiol_dOase_core"/>
</dbReference>
<feature type="region of interest" description="Disordered" evidence="7">
    <location>
        <begin position="220"/>
        <end position="256"/>
    </location>
</feature>
<dbReference type="PANTHER" id="PTHR33711:SF7">
    <property type="entry name" value="INTRADIOL RING-CLEAVAGE DIOXYGENASES DOMAIN-CONTAINING PROTEIN-RELATED"/>
    <property type="match status" value="1"/>
</dbReference>
<proteinExistence type="inferred from homology"/>
<evidence type="ECO:0008006" key="12">
    <source>
        <dbReference type="Google" id="ProtNLM"/>
    </source>
</evidence>
<keyword evidence="5" id="KW-0560">Oxidoreductase</keyword>
<dbReference type="InterPro" id="IPR000627">
    <property type="entry name" value="Intradiol_dOase_C"/>
</dbReference>
<dbReference type="AlphaFoldDB" id="A0A4Q4TKV7"/>
<evidence type="ECO:0000256" key="3">
    <source>
        <dbReference type="ARBA" id="ARBA00022723"/>
    </source>
</evidence>
<dbReference type="SUPFAM" id="SSF49482">
    <property type="entry name" value="Aromatic compound dioxygenase"/>
    <property type="match status" value="1"/>
</dbReference>
<feature type="region of interest" description="Disordered" evidence="7">
    <location>
        <begin position="350"/>
        <end position="377"/>
    </location>
</feature>
<evidence type="ECO:0000256" key="7">
    <source>
        <dbReference type="SAM" id="MobiDB-lite"/>
    </source>
</evidence>
<keyword evidence="4" id="KW-0223">Dioxygenase</keyword>
<evidence type="ECO:0000256" key="4">
    <source>
        <dbReference type="ARBA" id="ARBA00022964"/>
    </source>
</evidence>
<evidence type="ECO:0000256" key="2">
    <source>
        <dbReference type="ARBA" id="ARBA00007825"/>
    </source>
</evidence>
<dbReference type="InterPro" id="IPR007535">
    <property type="entry name" value="Catechol_dOase_N"/>
</dbReference>
<sequence length="392" mass="42345">MPMPSTIVEPSLPASEALKSELGATTDNGNGTPKPATTTNGHVCKAKQHEDRKPKYDPRFTDRVITATGPGAHPRLAQIMPSLVRHLHDFAREVDLTVDEWTAGVELINEAGRMSDSKRNETGLLCDILGLESLVDEIISRQHLQSGATPSAILGPFYRADAPLLPPGSSILRAPPRSSTPDTDPAAAFYRASLPLLARVAGRVVSACTGLPIPGATLDVWQSGPNGRYEQQDQGDHDSDSDSAAWGGAQPPMNLRGRFRTDPGGRYALVCLRPTAYPVPSDGPAGRLLRLLDRHPWRPGHVHFVVAAPGHRALTTQVFDAEDVRCADDAVFAVKEELLVRFRPLVEGGEDGDGVGDDGIEVNGQDPANGARKDREQKPKWYLEFDFSLVES</sequence>
<dbReference type="PANTHER" id="PTHR33711">
    <property type="entry name" value="DIOXYGENASE, PUTATIVE (AFU_ORTHOLOGUE AFUA_2G02910)-RELATED"/>
    <property type="match status" value="1"/>
</dbReference>
<evidence type="ECO:0000313" key="10">
    <source>
        <dbReference type="EMBL" id="RYP06417.1"/>
    </source>
</evidence>
<feature type="compositionally biased region" description="Polar residues" evidence="7">
    <location>
        <begin position="23"/>
        <end position="41"/>
    </location>
</feature>
<organism evidence="10 11">
    <name type="scientific">Monosporascus ibericus</name>
    <dbReference type="NCBI Taxonomy" id="155417"/>
    <lineage>
        <taxon>Eukaryota</taxon>
        <taxon>Fungi</taxon>
        <taxon>Dikarya</taxon>
        <taxon>Ascomycota</taxon>
        <taxon>Pezizomycotina</taxon>
        <taxon>Sordariomycetes</taxon>
        <taxon>Xylariomycetidae</taxon>
        <taxon>Xylariales</taxon>
        <taxon>Xylariales incertae sedis</taxon>
        <taxon>Monosporascus</taxon>
    </lineage>
</organism>
<feature type="domain" description="Catechol dioxygenase N-terminal" evidence="9">
    <location>
        <begin position="74"/>
        <end position="143"/>
    </location>
</feature>
<accession>A0A4Q4TKV7</accession>